<feature type="transmembrane region" description="Helical" evidence="6">
    <location>
        <begin position="527"/>
        <end position="547"/>
    </location>
</feature>
<dbReference type="Gene3D" id="1.20.1250.20">
    <property type="entry name" value="MFS general substrate transporter like domains"/>
    <property type="match status" value="1"/>
</dbReference>
<evidence type="ECO:0000259" key="7">
    <source>
        <dbReference type="PROSITE" id="PS50850"/>
    </source>
</evidence>
<dbReference type="Proteomes" id="UP000887568">
    <property type="component" value="Unplaced"/>
</dbReference>
<dbReference type="GeneID" id="119719122"/>
<dbReference type="Pfam" id="PF07690">
    <property type="entry name" value="MFS_1"/>
    <property type="match status" value="1"/>
</dbReference>
<dbReference type="GO" id="GO:0022857">
    <property type="term" value="F:transmembrane transporter activity"/>
    <property type="evidence" value="ECO:0007669"/>
    <property type="project" value="InterPro"/>
</dbReference>
<feature type="transmembrane region" description="Helical" evidence="6">
    <location>
        <begin position="408"/>
        <end position="426"/>
    </location>
</feature>
<keyword evidence="9" id="KW-1185">Reference proteome</keyword>
<dbReference type="PROSITE" id="PS50850">
    <property type="entry name" value="MFS"/>
    <property type="match status" value="1"/>
</dbReference>
<feature type="transmembrane region" description="Helical" evidence="6">
    <location>
        <begin position="435"/>
        <end position="452"/>
    </location>
</feature>
<reference evidence="8" key="1">
    <citation type="submission" date="2022-11" db="UniProtKB">
        <authorList>
            <consortium name="EnsemblMetazoa"/>
        </authorList>
    </citation>
    <scope>IDENTIFICATION</scope>
</reference>
<dbReference type="OrthoDB" id="2261376at2759"/>
<dbReference type="OMA" id="CTYESIR"/>
<evidence type="ECO:0000256" key="6">
    <source>
        <dbReference type="SAM" id="Phobius"/>
    </source>
</evidence>
<organism evidence="8 9">
    <name type="scientific">Patiria miniata</name>
    <name type="common">Bat star</name>
    <name type="synonym">Asterina miniata</name>
    <dbReference type="NCBI Taxonomy" id="46514"/>
    <lineage>
        <taxon>Eukaryota</taxon>
        <taxon>Metazoa</taxon>
        <taxon>Echinodermata</taxon>
        <taxon>Eleutherozoa</taxon>
        <taxon>Asterozoa</taxon>
        <taxon>Asteroidea</taxon>
        <taxon>Valvatacea</taxon>
        <taxon>Valvatida</taxon>
        <taxon>Asterinidae</taxon>
        <taxon>Patiria</taxon>
    </lineage>
</organism>
<feature type="transmembrane region" description="Helical" evidence="6">
    <location>
        <begin position="177"/>
        <end position="196"/>
    </location>
</feature>
<dbReference type="InterPro" id="IPR036259">
    <property type="entry name" value="MFS_trans_sf"/>
</dbReference>
<feature type="region of interest" description="Disordered" evidence="5">
    <location>
        <begin position="304"/>
        <end position="341"/>
    </location>
</feature>
<feature type="compositionally biased region" description="Polar residues" evidence="5">
    <location>
        <begin position="304"/>
        <end position="316"/>
    </location>
</feature>
<dbReference type="EnsemblMetazoa" id="XM_038188440.1">
    <property type="protein sequence ID" value="XP_038044368.1"/>
    <property type="gene ID" value="LOC119719122"/>
</dbReference>
<evidence type="ECO:0000313" key="8">
    <source>
        <dbReference type="EnsemblMetazoa" id="XP_038044368.1"/>
    </source>
</evidence>
<dbReference type="CDD" id="cd17317">
    <property type="entry name" value="MFS_SLC22"/>
    <property type="match status" value="1"/>
</dbReference>
<proteinExistence type="predicted"/>
<protein>
    <recommendedName>
        <fullName evidence="7">Major facilitator superfamily (MFS) profile domain-containing protein</fullName>
    </recommendedName>
</protein>
<comment type="subcellular location">
    <subcellularLocation>
        <location evidence="1">Membrane</location>
        <topology evidence="1">Multi-pass membrane protein</topology>
    </subcellularLocation>
</comment>
<dbReference type="PANTHER" id="PTHR24064">
    <property type="entry name" value="SOLUTE CARRIER FAMILY 22 MEMBER"/>
    <property type="match status" value="1"/>
</dbReference>
<dbReference type="SUPFAM" id="SSF103473">
    <property type="entry name" value="MFS general substrate transporter"/>
    <property type="match status" value="1"/>
</dbReference>
<feature type="transmembrane region" description="Helical" evidence="6">
    <location>
        <begin position="377"/>
        <end position="396"/>
    </location>
</feature>
<accession>A0A913YXV3</accession>
<keyword evidence="2 6" id="KW-0812">Transmembrane</keyword>
<dbReference type="InterPro" id="IPR011701">
    <property type="entry name" value="MFS"/>
</dbReference>
<evidence type="ECO:0000256" key="3">
    <source>
        <dbReference type="ARBA" id="ARBA00022989"/>
    </source>
</evidence>
<feature type="compositionally biased region" description="Basic and acidic residues" evidence="5">
    <location>
        <begin position="317"/>
        <end position="337"/>
    </location>
</feature>
<feature type="transmembrane region" description="Helical" evidence="6">
    <location>
        <begin position="499"/>
        <end position="521"/>
    </location>
</feature>
<feature type="transmembrane region" description="Helical" evidence="6">
    <location>
        <begin position="464"/>
        <end position="487"/>
    </location>
</feature>
<dbReference type="RefSeq" id="XP_038044368.1">
    <property type="nucleotide sequence ID" value="XM_038188440.1"/>
</dbReference>
<name>A0A913YXV3_PATMI</name>
<dbReference type="InterPro" id="IPR005829">
    <property type="entry name" value="Sugar_transporter_CS"/>
</dbReference>
<keyword evidence="4 6" id="KW-0472">Membrane</keyword>
<feature type="transmembrane region" description="Helical" evidence="6">
    <location>
        <begin position="237"/>
        <end position="257"/>
    </location>
</feature>
<feature type="transmembrane region" description="Helical" evidence="6">
    <location>
        <begin position="21"/>
        <end position="42"/>
    </location>
</feature>
<evidence type="ECO:0000256" key="2">
    <source>
        <dbReference type="ARBA" id="ARBA00022692"/>
    </source>
</evidence>
<feature type="domain" description="Major facilitator superfamily (MFS) profile" evidence="7">
    <location>
        <begin position="29"/>
        <end position="552"/>
    </location>
</feature>
<dbReference type="AlphaFoldDB" id="A0A913YXV3"/>
<feature type="transmembrane region" description="Helical" evidence="6">
    <location>
        <begin position="151"/>
        <end position="171"/>
    </location>
</feature>
<dbReference type="InterPro" id="IPR020846">
    <property type="entry name" value="MFS_dom"/>
</dbReference>
<evidence type="ECO:0000256" key="5">
    <source>
        <dbReference type="SAM" id="MobiDB-lite"/>
    </source>
</evidence>
<keyword evidence="3 6" id="KW-1133">Transmembrane helix</keyword>
<feature type="transmembrane region" description="Helical" evidence="6">
    <location>
        <begin position="120"/>
        <end position="139"/>
    </location>
</feature>
<evidence type="ECO:0000256" key="4">
    <source>
        <dbReference type="ARBA" id="ARBA00023136"/>
    </source>
</evidence>
<feature type="transmembrane region" description="Helical" evidence="6">
    <location>
        <begin position="208"/>
        <end position="231"/>
    </location>
</feature>
<evidence type="ECO:0000313" key="9">
    <source>
        <dbReference type="Proteomes" id="UP000887568"/>
    </source>
</evidence>
<dbReference type="PROSITE" id="PS00216">
    <property type="entry name" value="SUGAR_TRANSPORT_1"/>
    <property type="match status" value="1"/>
</dbReference>
<sequence length="568" mass="63121">MDLDASLKVVGLVGRIQIINFAIFCLGSSLGAIQLTSIVFTVDQSVVHQCKPAPGFSANETRLVFEEDDRLVSDGCYMYQFDDGTLTKNATKCQYGWEYAPEFGERSAVTDFDLVCNRGYLANLLVSIHFAGVLVGGFITGQAADMFGRRVVIMATLLLMSVLGTAISFSWNLQLLMALRFLLGVAIPGTCLVSHIRVVEMFTPKKRPLAHMIFQHAWTLGNVLVALLAFLFPNWRYLQLFTSLMCVPACVIMWFCTYESIRWLVQKGRLDKAEAILQKIAKSKNIKHDRSFLEKLQMEGAPTPGNTAFSETPTNEHVTDEREGPTADVGERNEGREIGNPTQAICSEEDDVTKTKIVKKYTVLDLFKTKVLIKHTCIIFCFWLIMNVSYFGLLLYSTSLSGNKYLNFFLLAVSEAPAYSIDFFILRRFGRRRPLIMFFFTGAVACLLVAFLPVKPGNGIDLTILIVALVMIGKFFSNATFDVTLLVGAEIFPTMLRNIATGSASTVGRVGAIVAPFIVNLQEVRSFLPMLVIGCMSLVACSLVFMLPETKNKPLPETYEDASKLLKD</sequence>
<evidence type="ECO:0000256" key="1">
    <source>
        <dbReference type="ARBA" id="ARBA00004141"/>
    </source>
</evidence>
<dbReference type="GO" id="GO:0016020">
    <property type="term" value="C:membrane"/>
    <property type="evidence" value="ECO:0007669"/>
    <property type="project" value="UniProtKB-SubCell"/>
</dbReference>